<dbReference type="SMART" id="SM00304">
    <property type="entry name" value="HAMP"/>
    <property type="match status" value="1"/>
</dbReference>
<dbReference type="GO" id="GO:0016020">
    <property type="term" value="C:membrane"/>
    <property type="evidence" value="ECO:0007669"/>
    <property type="project" value="InterPro"/>
</dbReference>
<feature type="domain" description="Methyl-accepting transducer" evidence="4">
    <location>
        <begin position="294"/>
        <end position="530"/>
    </location>
</feature>
<evidence type="ECO:0000259" key="4">
    <source>
        <dbReference type="PROSITE" id="PS50111"/>
    </source>
</evidence>
<dbReference type="GO" id="GO:0004888">
    <property type="term" value="F:transmembrane signaling receptor activity"/>
    <property type="evidence" value="ECO:0007669"/>
    <property type="project" value="InterPro"/>
</dbReference>
<dbReference type="RefSeq" id="WP_152275977.1">
    <property type="nucleotide sequence ID" value="NZ_WEKV01000004.1"/>
</dbReference>
<name>A0A833J970_9HYPH</name>
<feature type="domain" description="HAMP" evidence="5">
    <location>
        <begin position="202"/>
        <end position="255"/>
    </location>
</feature>
<dbReference type="Pfam" id="PF00672">
    <property type="entry name" value="HAMP"/>
    <property type="match status" value="1"/>
</dbReference>
<dbReference type="PROSITE" id="PS50885">
    <property type="entry name" value="HAMP"/>
    <property type="match status" value="1"/>
</dbReference>
<dbReference type="GO" id="GO:0006935">
    <property type="term" value="P:chemotaxis"/>
    <property type="evidence" value="ECO:0007669"/>
    <property type="project" value="InterPro"/>
</dbReference>
<keyword evidence="1 3" id="KW-0807">Transducer</keyword>
<dbReference type="EMBL" id="WEKV01000004">
    <property type="protein sequence ID" value="KAB7787251.1"/>
    <property type="molecule type" value="Genomic_DNA"/>
</dbReference>
<dbReference type="PANTHER" id="PTHR32089:SF112">
    <property type="entry name" value="LYSOZYME-LIKE PROTEIN-RELATED"/>
    <property type="match status" value="1"/>
</dbReference>
<reference evidence="6 7" key="1">
    <citation type="submission" date="2019-10" db="EMBL/GenBank/DDBJ databases">
        <title>Draft Genome Sequence of the Caffeine Degrading Methylotroph Methylorubrum populi PINKEL.</title>
        <authorList>
            <person name="Dawson S.C."/>
            <person name="Zhang X."/>
            <person name="Wright M.E."/>
            <person name="Sharma G."/>
            <person name="Langner J.T."/>
            <person name="Ditty J.L."/>
            <person name="Subuyuj G.A."/>
        </authorList>
    </citation>
    <scope>NUCLEOTIDE SEQUENCE [LARGE SCALE GENOMIC DNA]</scope>
    <source>
        <strain evidence="6 7">Pinkel</strain>
    </source>
</reference>
<protein>
    <recommendedName>
        <fullName evidence="8">Methyl-accepting chemotaxis sensory transducer</fullName>
    </recommendedName>
</protein>
<evidence type="ECO:0000256" key="3">
    <source>
        <dbReference type="PROSITE-ProRule" id="PRU00284"/>
    </source>
</evidence>
<dbReference type="PROSITE" id="PS50111">
    <property type="entry name" value="CHEMOTAXIS_TRANSDUC_2"/>
    <property type="match status" value="1"/>
</dbReference>
<evidence type="ECO:0000313" key="6">
    <source>
        <dbReference type="EMBL" id="KAB7787251.1"/>
    </source>
</evidence>
<dbReference type="PRINTS" id="PR00260">
    <property type="entry name" value="CHEMTRNSDUCR"/>
</dbReference>
<dbReference type="Gene3D" id="1.10.287.950">
    <property type="entry name" value="Methyl-accepting chemotaxis protein"/>
    <property type="match status" value="1"/>
</dbReference>
<evidence type="ECO:0000313" key="7">
    <source>
        <dbReference type="Proteomes" id="UP000469949"/>
    </source>
</evidence>
<evidence type="ECO:0000256" key="1">
    <source>
        <dbReference type="ARBA" id="ARBA00023224"/>
    </source>
</evidence>
<evidence type="ECO:0000256" key="2">
    <source>
        <dbReference type="ARBA" id="ARBA00029447"/>
    </source>
</evidence>
<dbReference type="InterPro" id="IPR004090">
    <property type="entry name" value="Chemotax_Me-accpt_rcpt"/>
</dbReference>
<proteinExistence type="inferred from homology"/>
<organism evidence="6 7">
    <name type="scientific">Methylorubrum populi</name>
    <dbReference type="NCBI Taxonomy" id="223967"/>
    <lineage>
        <taxon>Bacteria</taxon>
        <taxon>Pseudomonadati</taxon>
        <taxon>Pseudomonadota</taxon>
        <taxon>Alphaproteobacteria</taxon>
        <taxon>Hyphomicrobiales</taxon>
        <taxon>Methylobacteriaceae</taxon>
        <taxon>Methylorubrum</taxon>
    </lineage>
</organism>
<gene>
    <name evidence="6" type="ORF">F8B43_0687</name>
</gene>
<dbReference type="SUPFAM" id="SSF58104">
    <property type="entry name" value="Methyl-accepting chemotaxis protein (MCP) signaling domain"/>
    <property type="match status" value="1"/>
</dbReference>
<dbReference type="Proteomes" id="UP000469949">
    <property type="component" value="Unassembled WGS sequence"/>
</dbReference>
<dbReference type="Gene3D" id="6.10.340.10">
    <property type="match status" value="1"/>
</dbReference>
<evidence type="ECO:0008006" key="8">
    <source>
        <dbReference type="Google" id="ProtNLM"/>
    </source>
</evidence>
<dbReference type="Pfam" id="PF00015">
    <property type="entry name" value="MCPsignal"/>
    <property type="match status" value="1"/>
</dbReference>
<dbReference type="PANTHER" id="PTHR32089">
    <property type="entry name" value="METHYL-ACCEPTING CHEMOTAXIS PROTEIN MCPB"/>
    <property type="match status" value="1"/>
</dbReference>
<dbReference type="InterPro" id="IPR003660">
    <property type="entry name" value="HAMP_dom"/>
</dbReference>
<dbReference type="CDD" id="cd06225">
    <property type="entry name" value="HAMP"/>
    <property type="match status" value="1"/>
</dbReference>
<evidence type="ECO:0000259" key="5">
    <source>
        <dbReference type="PROSITE" id="PS50885"/>
    </source>
</evidence>
<dbReference type="AlphaFoldDB" id="A0A833J970"/>
<comment type="similarity">
    <text evidence="2">Belongs to the methyl-accepting chemotaxis (MCP) protein family.</text>
</comment>
<dbReference type="GO" id="GO:0007165">
    <property type="term" value="P:signal transduction"/>
    <property type="evidence" value="ECO:0007669"/>
    <property type="project" value="UniProtKB-KW"/>
</dbReference>
<accession>A0A833J970</accession>
<comment type="caution">
    <text evidence="6">The sequence shown here is derived from an EMBL/GenBank/DDBJ whole genome shotgun (WGS) entry which is preliminary data.</text>
</comment>
<dbReference type="InterPro" id="IPR004089">
    <property type="entry name" value="MCPsignal_dom"/>
</dbReference>
<dbReference type="SMART" id="SM00283">
    <property type="entry name" value="MA"/>
    <property type="match status" value="1"/>
</dbReference>
<sequence>MSIRHKILLPLLGFMLLGGLLSAMTGLTGLSAFGELSGLAGRAVEASEASRSARDRFRRAEALVARVTAMTDLLDMGRIGGEFTANADALDAGLGRLKASALSERMLALSRTAEAEARQWRAGAEILLGLRKAREIPTLALMARSSAAIGRDLDEAVTLAAQEAQAQIGATGAAMTRKIWLMLALSAATIVAGSGAAWWLAGTLSKPLVRLAGDTSRLAGGDLDVALPATERRDEIGAMIAAVQVFKDNLIRSRALEAETASAGAAAERRAMVRSLADGFEASVGRIVGTVGTSAAQLRETARTMSLTAQHTAERSARMSAAAGEAAANVDAVAAATEELGASVSEIGRQMQESAALAHGAVQDADRTAGVVRELSAATAQIGEMVALISNIASQTNLLALNATIEAARAGAAGRGFAVVASEVKALATQTTRVTDEITGQIARIQGVTGQAVAAIGGITARIGEIDAVAASITGAVGEQGSATNEIVHRVGRTAQGTRAVTGHVAEVAEAAERTGAAAEHVLQAASDMTGQAEMLRQEVARFLANVRAA</sequence>